<sequence>MGIMTLNKKGAKAPIEEAPVSEKVSKKDEAFKLFAQGKVPSDPELEALGLAPSTIKRYFGL</sequence>
<name>X0YDP9_9ZZZZ</name>
<comment type="caution">
    <text evidence="1">The sequence shown here is derived from an EMBL/GenBank/DDBJ whole genome shotgun (WGS) entry which is preliminary data.</text>
</comment>
<protein>
    <submittedName>
        <fullName evidence="1">Uncharacterized protein</fullName>
    </submittedName>
</protein>
<reference evidence="1" key="1">
    <citation type="journal article" date="2014" name="Front. Microbiol.">
        <title>High frequency of phylogenetically diverse reductive dehalogenase-homologous genes in deep subseafloor sedimentary metagenomes.</title>
        <authorList>
            <person name="Kawai M."/>
            <person name="Futagami T."/>
            <person name="Toyoda A."/>
            <person name="Takaki Y."/>
            <person name="Nishi S."/>
            <person name="Hori S."/>
            <person name="Arai W."/>
            <person name="Tsubouchi T."/>
            <person name="Morono Y."/>
            <person name="Uchiyama I."/>
            <person name="Ito T."/>
            <person name="Fujiyama A."/>
            <person name="Inagaki F."/>
            <person name="Takami H."/>
        </authorList>
    </citation>
    <scope>NUCLEOTIDE SEQUENCE</scope>
    <source>
        <strain evidence="1">Expedition CK06-06</strain>
    </source>
</reference>
<organism evidence="1">
    <name type="scientific">marine sediment metagenome</name>
    <dbReference type="NCBI Taxonomy" id="412755"/>
    <lineage>
        <taxon>unclassified sequences</taxon>
        <taxon>metagenomes</taxon>
        <taxon>ecological metagenomes</taxon>
    </lineage>
</organism>
<dbReference type="EMBL" id="BARS01051437">
    <property type="protein sequence ID" value="GAG45402.1"/>
    <property type="molecule type" value="Genomic_DNA"/>
</dbReference>
<proteinExistence type="predicted"/>
<gene>
    <name evidence="1" type="ORF">S01H1_76622</name>
</gene>
<dbReference type="AlphaFoldDB" id="X0YDP9"/>
<evidence type="ECO:0000313" key="1">
    <source>
        <dbReference type="EMBL" id="GAG45402.1"/>
    </source>
</evidence>
<accession>X0YDP9</accession>